<dbReference type="EMBL" id="JAULSR010000001">
    <property type="protein sequence ID" value="KAK0636440.1"/>
    <property type="molecule type" value="Genomic_DNA"/>
</dbReference>
<proteinExistence type="predicted"/>
<feature type="compositionally biased region" description="Acidic residues" evidence="1">
    <location>
        <begin position="125"/>
        <end position="146"/>
    </location>
</feature>
<evidence type="ECO:0000313" key="2">
    <source>
        <dbReference type="EMBL" id="KAK0636440.1"/>
    </source>
</evidence>
<feature type="region of interest" description="Disordered" evidence="1">
    <location>
        <begin position="121"/>
        <end position="153"/>
    </location>
</feature>
<evidence type="ECO:0000313" key="3">
    <source>
        <dbReference type="Proteomes" id="UP001174934"/>
    </source>
</evidence>
<organism evidence="2 3">
    <name type="scientific">Bombardia bombarda</name>
    <dbReference type="NCBI Taxonomy" id="252184"/>
    <lineage>
        <taxon>Eukaryota</taxon>
        <taxon>Fungi</taxon>
        <taxon>Dikarya</taxon>
        <taxon>Ascomycota</taxon>
        <taxon>Pezizomycotina</taxon>
        <taxon>Sordariomycetes</taxon>
        <taxon>Sordariomycetidae</taxon>
        <taxon>Sordariales</taxon>
        <taxon>Lasiosphaeriaceae</taxon>
        <taxon>Bombardia</taxon>
    </lineage>
</organism>
<reference evidence="2" key="1">
    <citation type="submission" date="2023-06" db="EMBL/GenBank/DDBJ databases">
        <title>Genome-scale phylogeny and comparative genomics of the fungal order Sordariales.</title>
        <authorList>
            <consortium name="Lawrence Berkeley National Laboratory"/>
            <person name="Hensen N."/>
            <person name="Bonometti L."/>
            <person name="Westerberg I."/>
            <person name="Brannstrom I.O."/>
            <person name="Guillou S."/>
            <person name="Cros-Aarteil S."/>
            <person name="Calhoun S."/>
            <person name="Haridas S."/>
            <person name="Kuo A."/>
            <person name="Mondo S."/>
            <person name="Pangilinan J."/>
            <person name="Riley R."/>
            <person name="LaButti K."/>
            <person name="Andreopoulos B."/>
            <person name="Lipzen A."/>
            <person name="Chen C."/>
            <person name="Yanf M."/>
            <person name="Daum C."/>
            <person name="Ng V."/>
            <person name="Clum A."/>
            <person name="Steindorff A."/>
            <person name="Ohm R."/>
            <person name="Martin F."/>
            <person name="Silar P."/>
            <person name="Natvig D."/>
            <person name="Lalanne C."/>
            <person name="Gautier V."/>
            <person name="Ament-velasquez S.L."/>
            <person name="Kruys A."/>
            <person name="Hutchinson M.I."/>
            <person name="Powell A.J."/>
            <person name="Barry K."/>
            <person name="Miller A.N."/>
            <person name="Grigoriev I.V."/>
            <person name="Debuchy R."/>
            <person name="Gladieux P."/>
            <person name="Thoren M.H."/>
            <person name="Johannesson H."/>
        </authorList>
    </citation>
    <scope>NUCLEOTIDE SEQUENCE</scope>
    <source>
        <strain evidence="2">SMH3391-2</strain>
    </source>
</reference>
<comment type="caution">
    <text evidence="2">The sequence shown here is derived from an EMBL/GenBank/DDBJ whole genome shotgun (WGS) entry which is preliminary data.</text>
</comment>
<gene>
    <name evidence="2" type="ORF">B0T17DRAFT_613171</name>
</gene>
<sequence>MQNHIVTTSSPLPATFLQQIALAGPLDEISNHPGAVRHHLFWHGDRDRTTNTLRRSMLFFVYQTGRHGPQNGFRLCVAHRGFHIASPTKMERKEGGEGEEDDIDQLERVIPQGHVEVVVLGEAPVLEDDEDDEDGDVNEGEDGNEIEDGKGQN</sequence>
<keyword evidence="3" id="KW-1185">Reference proteome</keyword>
<protein>
    <submittedName>
        <fullName evidence="2">Uncharacterized protein</fullName>
    </submittedName>
</protein>
<dbReference type="Proteomes" id="UP001174934">
    <property type="component" value="Unassembled WGS sequence"/>
</dbReference>
<evidence type="ECO:0000256" key="1">
    <source>
        <dbReference type="SAM" id="MobiDB-lite"/>
    </source>
</evidence>
<dbReference type="AlphaFoldDB" id="A0AA40CFJ6"/>
<name>A0AA40CFJ6_9PEZI</name>
<accession>A0AA40CFJ6</accession>